<evidence type="ECO:0000256" key="1">
    <source>
        <dbReference type="SAM" id="SignalP"/>
    </source>
</evidence>
<keyword evidence="1" id="KW-0732">Signal</keyword>
<name>A0A4R0NJ80_9SPHI</name>
<evidence type="ECO:0000259" key="2">
    <source>
        <dbReference type="Pfam" id="PF01841"/>
    </source>
</evidence>
<accession>A0A4R0NJ80</accession>
<dbReference type="Gene3D" id="2.60.120.1130">
    <property type="match status" value="1"/>
</dbReference>
<comment type="caution">
    <text evidence="3">The sequence shown here is derived from an EMBL/GenBank/DDBJ whole genome shotgun (WGS) entry which is preliminary data.</text>
</comment>
<proteinExistence type="predicted"/>
<dbReference type="AlphaFoldDB" id="A0A4R0NJ80"/>
<dbReference type="Pfam" id="PF01841">
    <property type="entry name" value="Transglut_core"/>
    <property type="match status" value="1"/>
</dbReference>
<dbReference type="EMBL" id="SJSN01000020">
    <property type="protein sequence ID" value="TCD00742.1"/>
    <property type="molecule type" value="Genomic_DNA"/>
</dbReference>
<dbReference type="Proteomes" id="UP000291485">
    <property type="component" value="Unassembled WGS sequence"/>
</dbReference>
<sequence length="627" mass="72356">MPNKFLALLFAAFFVANVKVVKASIIEIDSNIIILSATNTVSFNKDKQTGKVIINERSQVKYKNNQATILPITEFYDDHSKIVSISCKLNNKTVKDFEPTDTYYSNKGIFHSDQRIKYYPLQVPANSIIEVNIEKNTFDPIYFNTIYFSESYPVTSKEIITKIPRWMNVFMKEINFKGYQISKSNAYNEKEEYDITTYKCLNVPAVMTEDYSPGQSYIYPHLLALANEDNKVASSIYFKSTQEQYNWYVNLISQLNKDIDPVISAQAKEIVKDKTNDIDKIKAVYYWVQENVRYIAFEDGIAGFKPDSAPEVLRKKYGDCKGMANLTKTLLKSLGYDARLCWLGTNHIVYDYLTPSLAVDNHMICAVMINNKTYFLDTTETFLGFGEYAERIQGRQVLIENGDHYMLSNVPATTNDMNADVVKKKLIIQDKNLSGKVTHSWKGEYKEYLLSSLYANKKEDLGNNFNHILSNNNSNYEIKELSNSPFNMYDADITATYNLLFKNSVDVFDKSFYLSLDNDKEYENFVIDTVTRTHDLWLPFKVNIIKEIELTVPSNYVVSSKPENLSIKNENYFFAISYDVVDDKIIYKKAIKIFNTKIPKTVFSTWNADIRKLTQNYSETITLKPKL</sequence>
<reference evidence="3 4" key="1">
    <citation type="submission" date="2019-02" db="EMBL/GenBank/DDBJ databases">
        <title>Pedobacter sp. RP-3-11 sp. nov., isolated from Arctic soil.</title>
        <authorList>
            <person name="Dahal R.H."/>
        </authorList>
    </citation>
    <scope>NUCLEOTIDE SEQUENCE [LARGE SCALE GENOMIC DNA]</scope>
    <source>
        <strain evidence="3 4">RP-3-11</strain>
    </source>
</reference>
<feature type="domain" description="Transglutaminase-like" evidence="2">
    <location>
        <begin position="266"/>
        <end position="342"/>
    </location>
</feature>
<gene>
    <name evidence="3" type="ORF">EZ449_19775</name>
</gene>
<organism evidence="3 4">
    <name type="scientific">Pedobacter frigidisoli</name>
    <dbReference type="NCBI Taxonomy" id="2530455"/>
    <lineage>
        <taxon>Bacteria</taxon>
        <taxon>Pseudomonadati</taxon>
        <taxon>Bacteroidota</taxon>
        <taxon>Sphingobacteriia</taxon>
        <taxon>Sphingobacteriales</taxon>
        <taxon>Sphingobacteriaceae</taxon>
        <taxon>Pedobacter</taxon>
    </lineage>
</organism>
<dbReference type="Gene3D" id="3.10.620.30">
    <property type="match status" value="1"/>
</dbReference>
<protein>
    <submittedName>
        <fullName evidence="3">Transglutaminase domain-containing protein</fullName>
    </submittedName>
</protein>
<keyword evidence="4" id="KW-1185">Reference proteome</keyword>
<dbReference type="InterPro" id="IPR002931">
    <property type="entry name" value="Transglutaminase-like"/>
</dbReference>
<evidence type="ECO:0000313" key="3">
    <source>
        <dbReference type="EMBL" id="TCD00742.1"/>
    </source>
</evidence>
<dbReference type="InterPro" id="IPR038765">
    <property type="entry name" value="Papain-like_cys_pep_sf"/>
</dbReference>
<evidence type="ECO:0000313" key="4">
    <source>
        <dbReference type="Proteomes" id="UP000291485"/>
    </source>
</evidence>
<feature type="signal peptide" evidence="1">
    <location>
        <begin position="1"/>
        <end position="23"/>
    </location>
</feature>
<dbReference type="OrthoDB" id="8595007at2"/>
<dbReference type="RefSeq" id="WP_131562180.1">
    <property type="nucleotide sequence ID" value="NZ_SJSN01000020.1"/>
</dbReference>
<dbReference type="Gene3D" id="2.60.40.3140">
    <property type="match status" value="1"/>
</dbReference>
<feature type="chain" id="PRO_5020383170" evidence="1">
    <location>
        <begin position="24"/>
        <end position="627"/>
    </location>
</feature>
<dbReference type="SUPFAM" id="SSF54001">
    <property type="entry name" value="Cysteine proteinases"/>
    <property type="match status" value="1"/>
</dbReference>